<dbReference type="AlphaFoldDB" id="X1LKM3"/>
<gene>
    <name evidence="2" type="ORF">S06H3_34972</name>
</gene>
<comment type="caution">
    <text evidence="2">The sequence shown here is derived from an EMBL/GenBank/DDBJ whole genome shotgun (WGS) entry which is preliminary data.</text>
</comment>
<sequence>FSVNLLILSSISLLILFVIKKYFEIYSMVKFITIIRIDYEILRIPSLSSRACSNGCSE</sequence>
<feature type="transmembrane region" description="Helical" evidence="1">
    <location>
        <begin position="6"/>
        <end position="23"/>
    </location>
</feature>
<keyword evidence="1" id="KW-0812">Transmembrane</keyword>
<organism evidence="2">
    <name type="scientific">marine sediment metagenome</name>
    <dbReference type="NCBI Taxonomy" id="412755"/>
    <lineage>
        <taxon>unclassified sequences</taxon>
        <taxon>metagenomes</taxon>
        <taxon>ecological metagenomes</taxon>
    </lineage>
</organism>
<keyword evidence="1" id="KW-0472">Membrane</keyword>
<dbReference type="EMBL" id="BARV01021053">
    <property type="protein sequence ID" value="GAI19628.1"/>
    <property type="molecule type" value="Genomic_DNA"/>
</dbReference>
<proteinExistence type="predicted"/>
<accession>X1LKM3</accession>
<protein>
    <submittedName>
        <fullName evidence="2">Uncharacterized protein</fullName>
    </submittedName>
</protein>
<keyword evidence="1" id="KW-1133">Transmembrane helix</keyword>
<reference evidence="2" key="1">
    <citation type="journal article" date="2014" name="Front. Microbiol.">
        <title>High frequency of phylogenetically diverse reductive dehalogenase-homologous genes in deep subseafloor sedimentary metagenomes.</title>
        <authorList>
            <person name="Kawai M."/>
            <person name="Futagami T."/>
            <person name="Toyoda A."/>
            <person name="Takaki Y."/>
            <person name="Nishi S."/>
            <person name="Hori S."/>
            <person name="Arai W."/>
            <person name="Tsubouchi T."/>
            <person name="Morono Y."/>
            <person name="Uchiyama I."/>
            <person name="Ito T."/>
            <person name="Fujiyama A."/>
            <person name="Inagaki F."/>
            <person name="Takami H."/>
        </authorList>
    </citation>
    <scope>NUCLEOTIDE SEQUENCE</scope>
    <source>
        <strain evidence="2">Expedition CK06-06</strain>
    </source>
</reference>
<name>X1LKM3_9ZZZZ</name>
<evidence type="ECO:0000256" key="1">
    <source>
        <dbReference type="SAM" id="Phobius"/>
    </source>
</evidence>
<feature type="non-terminal residue" evidence="2">
    <location>
        <position position="1"/>
    </location>
</feature>
<evidence type="ECO:0000313" key="2">
    <source>
        <dbReference type="EMBL" id="GAI19628.1"/>
    </source>
</evidence>